<organism evidence="1 2">
    <name type="scientific">Aspergillus phoenicis ATCC 13157</name>
    <dbReference type="NCBI Taxonomy" id="1353007"/>
    <lineage>
        <taxon>Eukaryota</taxon>
        <taxon>Fungi</taxon>
        <taxon>Dikarya</taxon>
        <taxon>Ascomycota</taxon>
        <taxon>Pezizomycotina</taxon>
        <taxon>Eurotiomycetes</taxon>
        <taxon>Eurotiomycetidae</taxon>
        <taxon>Eurotiales</taxon>
        <taxon>Aspergillaceae</taxon>
        <taxon>Aspergillus</taxon>
    </lineage>
</organism>
<gene>
    <name evidence="1" type="ORF">M752DRAFT_264309</name>
</gene>
<proteinExistence type="predicted"/>
<dbReference type="Proteomes" id="UP000254937">
    <property type="component" value="Unassembled WGS sequence"/>
</dbReference>
<evidence type="ECO:0000313" key="1">
    <source>
        <dbReference type="EMBL" id="RDK44405.1"/>
    </source>
</evidence>
<name>A0A370PQD3_ASPPH</name>
<dbReference type="AlphaFoldDB" id="A0A370PQD3"/>
<accession>A0A370PQD3</accession>
<keyword evidence="2" id="KW-1185">Reference proteome</keyword>
<evidence type="ECO:0000313" key="2">
    <source>
        <dbReference type="Proteomes" id="UP000254937"/>
    </source>
</evidence>
<sequence>MNEETFNFGSSRAIINMFEENTGTYDHRVWKIGLPVRSAVLKPHAESKVSGKWQENGRKMAGTWQEHGRNMAGTWQESVGKLLTSLNPEAPIAAIYCLLAYAMGQSAVIEWMVINELLVLENWRCEIGLID</sequence>
<protein>
    <submittedName>
        <fullName evidence="1">Uncharacterized protein</fullName>
    </submittedName>
</protein>
<dbReference type="EMBL" id="KZ851849">
    <property type="protein sequence ID" value="RDK44405.1"/>
    <property type="molecule type" value="Genomic_DNA"/>
</dbReference>
<reference evidence="1 2" key="1">
    <citation type="submission" date="2018-07" db="EMBL/GenBank/DDBJ databases">
        <title>Section-level genome sequencing of Aspergillus section Nigri to investigate inter- and intra-species variation.</title>
        <authorList>
            <consortium name="DOE Joint Genome Institute"/>
            <person name="Vesth T.C."/>
            <person name="Nybo J.L."/>
            <person name="Theobald S."/>
            <person name="Frisvad J.C."/>
            <person name="Larsen T.O."/>
            <person name="Nielsen K.F."/>
            <person name="Hoof J.B."/>
            <person name="Brandl J."/>
            <person name="Salamov A."/>
            <person name="Riley R."/>
            <person name="Gladden J.M."/>
            <person name="Phatale P."/>
            <person name="Nielsen M.T."/>
            <person name="Lyhne E.K."/>
            <person name="Kogle M.E."/>
            <person name="Strasser K."/>
            <person name="McDonnell E."/>
            <person name="Barry K."/>
            <person name="Clum A."/>
            <person name="Chen C."/>
            <person name="Nolan M."/>
            <person name="Sandor L."/>
            <person name="Kuo A."/>
            <person name="Lipzen A."/>
            <person name="Hainaut M."/>
            <person name="Drula E."/>
            <person name="Tsang A."/>
            <person name="Magnuson J.K."/>
            <person name="Henrissat B."/>
            <person name="Wiebenga A."/>
            <person name="Simmons B.A."/>
            <person name="Makela M.R."/>
            <person name="De vries R.P."/>
            <person name="Grigoriev I.V."/>
            <person name="Mortensen U.H."/>
            <person name="Baker S.E."/>
            <person name="Andersen M.R."/>
        </authorList>
    </citation>
    <scope>NUCLEOTIDE SEQUENCE [LARGE SCALE GENOMIC DNA]</scope>
    <source>
        <strain evidence="1 2">ATCC 13157</strain>
    </source>
</reference>